<accession>A0A2K3D5G9</accession>
<reference evidence="1 2" key="1">
    <citation type="journal article" date="2007" name="Science">
        <title>The Chlamydomonas genome reveals the evolution of key animal and plant functions.</title>
        <authorList>
            <person name="Merchant S.S."/>
            <person name="Prochnik S.E."/>
            <person name="Vallon O."/>
            <person name="Harris E.H."/>
            <person name="Karpowicz S.J."/>
            <person name="Witman G.B."/>
            <person name="Terry A."/>
            <person name="Salamov A."/>
            <person name="Fritz-Laylin L.K."/>
            <person name="Marechal-Drouard L."/>
            <person name="Marshall W.F."/>
            <person name="Qu L.H."/>
            <person name="Nelson D.R."/>
            <person name="Sanderfoot A.A."/>
            <person name="Spalding M.H."/>
            <person name="Kapitonov V.V."/>
            <person name="Ren Q."/>
            <person name="Ferris P."/>
            <person name="Lindquist E."/>
            <person name="Shapiro H."/>
            <person name="Lucas S.M."/>
            <person name="Grimwood J."/>
            <person name="Schmutz J."/>
            <person name="Cardol P."/>
            <person name="Cerutti H."/>
            <person name="Chanfreau G."/>
            <person name="Chen C.L."/>
            <person name="Cognat V."/>
            <person name="Croft M.T."/>
            <person name="Dent R."/>
            <person name="Dutcher S."/>
            <person name="Fernandez E."/>
            <person name="Fukuzawa H."/>
            <person name="Gonzalez-Ballester D."/>
            <person name="Gonzalez-Halphen D."/>
            <person name="Hallmann A."/>
            <person name="Hanikenne M."/>
            <person name="Hippler M."/>
            <person name="Inwood W."/>
            <person name="Jabbari K."/>
            <person name="Kalanon M."/>
            <person name="Kuras R."/>
            <person name="Lefebvre P.A."/>
            <person name="Lemaire S.D."/>
            <person name="Lobanov A.V."/>
            <person name="Lohr M."/>
            <person name="Manuell A."/>
            <person name="Meier I."/>
            <person name="Mets L."/>
            <person name="Mittag M."/>
            <person name="Mittelmeier T."/>
            <person name="Moroney J.V."/>
            <person name="Moseley J."/>
            <person name="Napoli C."/>
            <person name="Nedelcu A.M."/>
            <person name="Niyogi K."/>
            <person name="Novoselov S.V."/>
            <person name="Paulsen I.T."/>
            <person name="Pazour G."/>
            <person name="Purton S."/>
            <person name="Ral J.P."/>
            <person name="Riano-Pachon D.M."/>
            <person name="Riekhof W."/>
            <person name="Rymarquis L."/>
            <person name="Schroda M."/>
            <person name="Stern D."/>
            <person name="Umen J."/>
            <person name="Willows R."/>
            <person name="Wilson N."/>
            <person name="Zimmer S.L."/>
            <person name="Allmer J."/>
            <person name="Balk J."/>
            <person name="Bisova K."/>
            <person name="Chen C.J."/>
            <person name="Elias M."/>
            <person name="Gendler K."/>
            <person name="Hauser C."/>
            <person name="Lamb M.R."/>
            <person name="Ledford H."/>
            <person name="Long J.C."/>
            <person name="Minagawa J."/>
            <person name="Page M.D."/>
            <person name="Pan J."/>
            <person name="Pootakham W."/>
            <person name="Roje S."/>
            <person name="Rose A."/>
            <person name="Stahlberg E."/>
            <person name="Terauchi A.M."/>
            <person name="Yang P."/>
            <person name="Ball S."/>
            <person name="Bowler C."/>
            <person name="Dieckmann C.L."/>
            <person name="Gladyshev V.N."/>
            <person name="Green P."/>
            <person name="Jorgensen R."/>
            <person name="Mayfield S."/>
            <person name="Mueller-Roeber B."/>
            <person name="Rajamani S."/>
            <person name="Sayre R.T."/>
            <person name="Brokstein P."/>
            <person name="Dubchak I."/>
            <person name="Goodstein D."/>
            <person name="Hornick L."/>
            <person name="Huang Y.W."/>
            <person name="Jhaveri J."/>
            <person name="Luo Y."/>
            <person name="Martinez D."/>
            <person name="Ngau W.C."/>
            <person name="Otillar B."/>
            <person name="Poliakov A."/>
            <person name="Porter A."/>
            <person name="Szajkowski L."/>
            <person name="Werner G."/>
            <person name="Zhou K."/>
            <person name="Grigoriev I.V."/>
            <person name="Rokhsar D.S."/>
            <person name="Grossman A.R."/>
        </authorList>
    </citation>
    <scope>NUCLEOTIDE SEQUENCE [LARGE SCALE GENOMIC DNA]</scope>
    <source>
        <strain evidence="2">CC-503</strain>
    </source>
</reference>
<dbReference type="AlphaFoldDB" id="A0A2K3D5G9"/>
<evidence type="ECO:0000313" key="1">
    <source>
        <dbReference type="EMBL" id="PNW75780.1"/>
    </source>
</evidence>
<dbReference type="PaxDb" id="3055-EDO96610"/>
<sequence>MHADARRQAEEEGLRQPQFLLAGTRATVQPAASDLRLMREVQILADQSWDQLEATKMLAVLG</sequence>
<proteinExistence type="predicted"/>
<evidence type="ECO:0000313" key="2">
    <source>
        <dbReference type="Proteomes" id="UP000006906"/>
    </source>
</evidence>
<protein>
    <submittedName>
        <fullName evidence="1">Uncharacterized protein</fullName>
    </submittedName>
</protein>
<organism evidence="1 2">
    <name type="scientific">Chlamydomonas reinhardtii</name>
    <name type="common">Chlamydomonas smithii</name>
    <dbReference type="NCBI Taxonomy" id="3055"/>
    <lineage>
        <taxon>Eukaryota</taxon>
        <taxon>Viridiplantae</taxon>
        <taxon>Chlorophyta</taxon>
        <taxon>core chlorophytes</taxon>
        <taxon>Chlorophyceae</taxon>
        <taxon>CS clade</taxon>
        <taxon>Chlamydomonadales</taxon>
        <taxon>Chlamydomonadaceae</taxon>
        <taxon>Chlamydomonas</taxon>
    </lineage>
</organism>
<dbReference type="GeneID" id="5728684"/>
<dbReference type="InParanoid" id="A0A2K3D5G9"/>
<gene>
    <name evidence="1" type="ORF">CHLRE_12g560902v5</name>
</gene>
<dbReference type="EMBL" id="CM008973">
    <property type="protein sequence ID" value="PNW75780.1"/>
    <property type="molecule type" value="Genomic_DNA"/>
</dbReference>
<dbReference type="Proteomes" id="UP000006906">
    <property type="component" value="Chromosome 12"/>
</dbReference>
<keyword evidence="2" id="KW-1185">Reference proteome</keyword>
<dbReference type="RefSeq" id="XP_001703145.2">
    <property type="nucleotide sequence ID" value="XM_001703093.2"/>
</dbReference>
<dbReference type="KEGG" id="cre:CHLRE_12g560902v5"/>
<name>A0A2K3D5G9_CHLRE</name>
<dbReference type="Gramene" id="PNW75780">
    <property type="protein sequence ID" value="PNW75780"/>
    <property type="gene ID" value="CHLRE_12g560902v5"/>
</dbReference>
<dbReference type="ExpressionAtlas" id="A0A2K3D5G9">
    <property type="expression patterns" value="baseline and differential"/>
</dbReference>